<feature type="transmembrane region" description="Helical" evidence="8">
    <location>
        <begin position="98"/>
        <end position="120"/>
    </location>
</feature>
<dbReference type="InterPro" id="IPR022392">
    <property type="entry name" value="Anch_rpt-typ_ABC_trnsprt_perm"/>
</dbReference>
<evidence type="ECO:0000256" key="1">
    <source>
        <dbReference type="ARBA" id="ARBA00004141"/>
    </source>
</evidence>
<feature type="region of interest" description="Disordered" evidence="7">
    <location>
        <begin position="303"/>
        <end position="323"/>
    </location>
</feature>
<reference evidence="10" key="1">
    <citation type="journal article" date="2019" name="Int. J. Syst. Evol. Microbiol.">
        <title>The Global Catalogue of Microorganisms (GCM) 10K type strain sequencing project: providing services to taxonomists for standard genome sequencing and annotation.</title>
        <authorList>
            <consortium name="The Broad Institute Genomics Platform"/>
            <consortium name="The Broad Institute Genome Sequencing Center for Infectious Disease"/>
            <person name="Wu L."/>
            <person name="Ma J."/>
        </authorList>
    </citation>
    <scope>NUCLEOTIDE SEQUENCE [LARGE SCALE GENOMIC DNA]</scope>
    <source>
        <strain evidence="10">CCUG 43304</strain>
    </source>
</reference>
<dbReference type="SUPFAM" id="SSF81345">
    <property type="entry name" value="ABC transporter involved in vitamin B12 uptake, BtuC"/>
    <property type="match status" value="1"/>
</dbReference>
<feature type="transmembrane region" description="Helical" evidence="8">
    <location>
        <begin position="21"/>
        <end position="41"/>
    </location>
</feature>
<evidence type="ECO:0000313" key="10">
    <source>
        <dbReference type="Proteomes" id="UP001596306"/>
    </source>
</evidence>
<keyword evidence="10" id="KW-1185">Reference proteome</keyword>
<dbReference type="EMBL" id="JBHSTP010000001">
    <property type="protein sequence ID" value="MFC6355902.1"/>
    <property type="molecule type" value="Genomic_DNA"/>
</dbReference>
<feature type="transmembrane region" description="Helical" evidence="8">
    <location>
        <begin position="203"/>
        <end position="220"/>
    </location>
</feature>
<sequence>MSPLDFLTDLFNPDLAFLPKALAVAVMSSIVCGVIGCYVVLRGMAFIGEAVAHAVFPGLAVAFVVGGNLVLGGTIAGILTAALIAVFSQNRRLKEDSIIGIFFVAAFALGIVIISQAPGYAGSLQQFLFGSITGIPESDLYVVGVTGLIVLTATFLLHKEFVAISLDRESARALGVGVFWLDLVLYVLVTLAVVISVQTIGNILVLALLITPAATARLLTDRLGIMMLLAPVIGGLSALAGLYLSWSYDLPTGGTIVLILTATFLIAWFFGPHQGLVAKARRSVARRGGFAVIATVAGTSPTVEGADDVTGPDRRPVSSGVRP</sequence>
<organism evidence="9 10">
    <name type="scientific">Luethyella okanaganae</name>
    <dbReference type="NCBI Taxonomy" id="69372"/>
    <lineage>
        <taxon>Bacteria</taxon>
        <taxon>Bacillati</taxon>
        <taxon>Actinomycetota</taxon>
        <taxon>Actinomycetes</taxon>
        <taxon>Micrococcales</taxon>
        <taxon>Microbacteriaceae</taxon>
        <taxon>Luethyella</taxon>
    </lineage>
</organism>
<dbReference type="RefSeq" id="WP_386729371.1">
    <property type="nucleotide sequence ID" value="NZ_JBHSTP010000001.1"/>
</dbReference>
<keyword evidence="6" id="KW-0813">Transport</keyword>
<accession>A0ABW1VEH1</accession>
<dbReference type="InterPro" id="IPR037294">
    <property type="entry name" value="ABC_BtuC-like"/>
</dbReference>
<evidence type="ECO:0000256" key="7">
    <source>
        <dbReference type="SAM" id="MobiDB-lite"/>
    </source>
</evidence>
<feature type="transmembrane region" description="Helical" evidence="8">
    <location>
        <begin position="61"/>
        <end position="86"/>
    </location>
</feature>
<dbReference type="PANTHER" id="PTHR30477:SF13">
    <property type="entry name" value="IRON TRANSPORT SYSTEM MEMBRANE PROTEIN HI_0360-RELATED"/>
    <property type="match status" value="1"/>
</dbReference>
<comment type="similarity">
    <text evidence="2 6">Belongs to the ABC-3 integral membrane protein family.</text>
</comment>
<comment type="caution">
    <text evidence="9">The sequence shown here is derived from an EMBL/GenBank/DDBJ whole genome shotgun (WGS) entry which is preliminary data.</text>
</comment>
<feature type="transmembrane region" description="Helical" evidence="8">
    <location>
        <begin position="227"/>
        <end position="246"/>
    </location>
</feature>
<name>A0ABW1VEH1_9MICO</name>
<evidence type="ECO:0000313" key="9">
    <source>
        <dbReference type="EMBL" id="MFC6355902.1"/>
    </source>
</evidence>
<dbReference type="Pfam" id="PF00950">
    <property type="entry name" value="ABC-3"/>
    <property type="match status" value="1"/>
</dbReference>
<evidence type="ECO:0000256" key="5">
    <source>
        <dbReference type="ARBA" id="ARBA00023136"/>
    </source>
</evidence>
<evidence type="ECO:0000256" key="4">
    <source>
        <dbReference type="ARBA" id="ARBA00022989"/>
    </source>
</evidence>
<dbReference type="Proteomes" id="UP001596306">
    <property type="component" value="Unassembled WGS sequence"/>
</dbReference>
<evidence type="ECO:0000256" key="2">
    <source>
        <dbReference type="ARBA" id="ARBA00008034"/>
    </source>
</evidence>
<comment type="subcellular location">
    <subcellularLocation>
        <location evidence="6">Cell membrane</location>
        <topology evidence="6">Multi-pass membrane protein</topology>
    </subcellularLocation>
    <subcellularLocation>
        <location evidence="1">Membrane</location>
        <topology evidence="1">Multi-pass membrane protein</topology>
    </subcellularLocation>
</comment>
<keyword evidence="3 6" id="KW-0812">Transmembrane</keyword>
<evidence type="ECO:0000256" key="6">
    <source>
        <dbReference type="RuleBase" id="RU003943"/>
    </source>
</evidence>
<evidence type="ECO:0000256" key="8">
    <source>
        <dbReference type="SAM" id="Phobius"/>
    </source>
</evidence>
<feature type="transmembrane region" description="Helical" evidence="8">
    <location>
        <begin position="140"/>
        <end position="157"/>
    </location>
</feature>
<dbReference type="Gene3D" id="1.10.3470.10">
    <property type="entry name" value="ABC transporter involved in vitamin B12 uptake, BtuC"/>
    <property type="match status" value="1"/>
</dbReference>
<proteinExistence type="inferred from homology"/>
<feature type="transmembrane region" description="Helical" evidence="8">
    <location>
        <begin position="178"/>
        <end position="197"/>
    </location>
</feature>
<keyword evidence="5 8" id="KW-0472">Membrane</keyword>
<dbReference type="CDD" id="cd06550">
    <property type="entry name" value="TM_ABC_iron-siderophores_like"/>
    <property type="match status" value="1"/>
</dbReference>
<feature type="transmembrane region" description="Helical" evidence="8">
    <location>
        <begin position="252"/>
        <end position="271"/>
    </location>
</feature>
<gene>
    <name evidence="9" type="ORF">ACFQB0_07255</name>
</gene>
<evidence type="ECO:0000256" key="3">
    <source>
        <dbReference type="ARBA" id="ARBA00022692"/>
    </source>
</evidence>
<dbReference type="NCBIfam" id="TIGR03770">
    <property type="entry name" value="anch_rpt_perm"/>
    <property type="match status" value="1"/>
</dbReference>
<protein>
    <submittedName>
        <fullName evidence="9">Anchored repeat-type ABC transporter permease subunit</fullName>
    </submittedName>
</protein>
<keyword evidence="4 8" id="KW-1133">Transmembrane helix</keyword>
<dbReference type="PANTHER" id="PTHR30477">
    <property type="entry name" value="ABC-TRANSPORTER METAL-BINDING PROTEIN"/>
    <property type="match status" value="1"/>
</dbReference>
<dbReference type="InterPro" id="IPR001626">
    <property type="entry name" value="ABC_TroCD"/>
</dbReference>